<dbReference type="Gene3D" id="3.90.70.10">
    <property type="entry name" value="Cysteine proteinases"/>
    <property type="match status" value="1"/>
</dbReference>
<dbReference type="EMBL" id="MU827311">
    <property type="protein sequence ID" value="KAJ7360179.1"/>
    <property type="molecule type" value="Genomic_DNA"/>
</dbReference>
<proteinExistence type="inferred from homology"/>
<protein>
    <recommendedName>
        <fullName evidence="3">Peptidase C1A papain C-terminal domain-containing protein</fullName>
    </recommendedName>
</protein>
<keyword evidence="2" id="KW-0732">Signal</keyword>
<dbReference type="Pfam" id="PF00112">
    <property type="entry name" value="Peptidase_C1"/>
    <property type="match status" value="1"/>
</dbReference>
<dbReference type="SMART" id="SM00645">
    <property type="entry name" value="Pept_C1"/>
    <property type="match status" value="1"/>
</dbReference>
<evidence type="ECO:0000256" key="2">
    <source>
        <dbReference type="SAM" id="SignalP"/>
    </source>
</evidence>
<dbReference type="InterPro" id="IPR013128">
    <property type="entry name" value="Peptidase_C1A"/>
</dbReference>
<dbReference type="InterPro" id="IPR025661">
    <property type="entry name" value="Pept_asp_AS"/>
</dbReference>
<feature type="signal peptide" evidence="2">
    <location>
        <begin position="1"/>
        <end position="20"/>
    </location>
</feature>
<feature type="chain" id="PRO_5040909196" description="Peptidase C1A papain C-terminal domain-containing protein" evidence="2">
    <location>
        <begin position="21"/>
        <end position="157"/>
    </location>
</feature>
<dbReference type="InterPro" id="IPR000668">
    <property type="entry name" value="Peptidase_C1A_C"/>
</dbReference>
<dbReference type="OrthoDB" id="3789175at2759"/>
<dbReference type="PANTHER" id="PTHR12411">
    <property type="entry name" value="CYSTEINE PROTEASE FAMILY C1-RELATED"/>
    <property type="match status" value="1"/>
</dbReference>
<dbReference type="InterPro" id="IPR038765">
    <property type="entry name" value="Papain-like_cys_pep_sf"/>
</dbReference>
<comment type="similarity">
    <text evidence="1">Belongs to the peptidase C1 family.</text>
</comment>
<accession>A0A9W9YNN9</accession>
<evidence type="ECO:0000313" key="4">
    <source>
        <dbReference type="EMBL" id="KAJ7360179.1"/>
    </source>
</evidence>
<comment type="caution">
    <text evidence="4">The sequence shown here is derived from an EMBL/GenBank/DDBJ whole genome shotgun (WGS) entry which is preliminary data.</text>
</comment>
<gene>
    <name evidence="4" type="ORF">OS493_018171</name>
</gene>
<reference evidence="4" key="1">
    <citation type="submission" date="2023-01" db="EMBL/GenBank/DDBJ databases">
        <title>Genome assembly of the deep-sea coral Lophelia pertusa.</title>
        <authorList>
            <person name="Herrera S."/>
            <person name="Cordes E."/>
        </authorList>
    </citation>
    <scope>NUCLEOTIDE SEQUENCE</scope>
    <source>
        <strain evidence="4">USNM1676648</strain>
        <tissue evidence="4">Polyp</tissue>
    </source>
</reference>
<dbReference type="AlphaFoldDB" id="A0A9W9YNN9"/>
<evidence type="ECO:0000259" key="3">
    <source>
        <dbReference type="SMART" id="SM00645"/>
    </source>
</evidence>
<evidence type="ECO:0000256" key="1">
    <source>
        <dbReference type="ARBA" id="ARBA00008455"/>
    </source>
</evidence>
<sequence>MCLTCLMFLITSLLTEECYGAYTANDGVCRFNGTVISQCPSGSGVPKFYRAANAYAVEQTVEAIQTEIMTHGPVEAIFAVYQDFFSYRSGVYIHTSGSQVGIHAIKMLGWGQLQGIDFWICANSWGPNWGMSGFFYIRRGTNECGIESGVTAGIPAM</sequence>
<dbReference type="SUPFAM" id="SSF54001">
    <property type="entry name" value="Cysteine proteinases"/>
    <property type="match status" value="1"/>
</dbReference>
<keyword evidence="5" id="KW-1185">Reference proteome</keyword>
<organism evidence="4 5">
    <name type="scientific">Desmophyllum pertusum</name>
    <dbReference type="NCBI Taxonomy" id="174260"/>
    <lineage>
        <taxon>Eukaryota</taxon>
        <taxon>Metazoa</taxon>
        <taxon>Cnidaria</taxon>
        <taxon>Anthozoa</taxon>
        <taxon>Hexacorallia</taxon>
        <taxon>Scleractinia</taxon>
        <taxon>Caryophylliina</taxon>
        <taxon>Caryophylliidae</taxon>
        <taxon>Desmophyllum</taxon>
    </lineage>
</organism>
<dbReference type="PROSITE" id="PS00640">
    <property type="entry name" value="THIOL_PROTEASE_ASN"/>
    <property type="match status" value="1"/>
</dbReference>
<dbReference type="Proteomes" id="UP001163046">
    <property type="component" value="Unassembled WGS sequence"/>
</dbReference>
<feature type="domain" description="Peptidase C1A papain C-terminal" evidence="3">
    <location>
        <begin position="1"/>
        <end position="154"/>
    </location>
</feature>
<evidence type="ECO:0000313" key="5">
    <source>
        <dbReference type="Proteomes" id="UP001163046"/>
    </source>
</evidence>
<dbReference type="GO" id="GO:0006508">
    <property type="term" value="P:proteolysis"/>
    <property type="evidence" value="ECO:0007669"/>
    <property type="project" value="InterPro"/>
</dbReference>
<name>A0A9W9YNN9_9CNID</name>
<dbReference type="GO" id="GO:0008234">
    <property type="term" value="F:cysteine-type peptidase activity"/>
    <property type="evidence" value="ECO:0007669"/>
    <property type="project" value="InterPro"/>
</dbReference>